<dbReference type="KEGG" id="mfn:Ga0123462_1856"/>
<dbReference type="Pfam" id="PF17775">
    <property type="entry name" value="YchJ_M-like"/>
    <property type="match status" value="1"/>
</dbReference>
<feature type="domain" description="YchJ-like middle NTF2-like" evidence="1">
    <location>
        <begin position="1"/>
        <end position="82"/>
    </location>
</feature>
<evidence type="ECO:0000313" key="3">
    <source>
        <dbReference type="Proteomes" id="UP000231637"/>
    </source>
</evidence>
<organism evidence="2 3">
    <name type="scientific">Mariprofundus ferrinatatus</name>
    <dbReference type="NCBI Taxonomy" id="1921087"/>
    <lineage>
        <taxon>Bacteria</taxon>
        <taxon>Pseudomonadati</taxon>
        <taxon>Pseudomonadota</taxon>
        <taxon>Candidatius Mariprofundia</taxon>
        <taxon>Mariprofundales</taxon>
        <taxon>Mariprofundaceae</taxon>
        <taxon>Mariprofundus</taxon>
    </lineage>
</organism>
<keyword evidence="3" id="KW-1185">Reference proteome</keyword>
<dbReference type="InterPro" id="IPR048469">
    <property type="entry name" value="YchJ-like_M"/>
</dbReference>
<dbReference type="Proteomes" id="UP000231637">
    <property type="component" value="Chromosome"/>
</dbReference>
<reference evidence="2 3" key="1">
    <citation type="submission" date="2016-12" db="EMBL/GenBank/DDBJ databases">
        <title>Isolation and genomic insights into novel planktonic Zetaproteobacteria from stratified waters of the Chesapeake Bay.</title>
        <authorList>
            <person name="McAllister S.M."/>
            <person name="Kato S."/>
            <person name="Chan C.S."/>
            <person name="Chiu B.K."/>
            <person name="Field E.K."/>
        </authorList>
    </citation>
    <scope>NUCLEOTIDE SEQUENCE [LARGE SCALE GENOMIC DNA]</scope>
    <source>
        <strain evidence="2 3">CP-8</strain>
    </source>
</reference>
<dbReference type="SUPFAM" id="SSF54427">
    <property type="entry name" value="NTF2-like"/>
    <property type="match status" value="1"/>
</dbReference>
<dbReference type="Gene3D" id="3.10.450.50">
    <property type="match status" value="1"/>
</dbReference>
<dbReference type="InterPro" id="IPR004027">
    <property type="entry name" value="SEC_C_motif"/>
</dbReference>
<dbReference type="SUPFAM" id="SSF103642">
    <property type="entry name" value="Sec-C motif"/>
    <property type="match status" value="1"/>
</dbReference>
<dbReference type="AlphaFoldDB" id="A0A2K8L8W2"/>
<proteinExistence type="predicted"/>
<dbReference type="PANTHER" id="PTHR33747">
    <property type="entry name" value="UPF0225 PROTEIN SCO1677"/>
    <property type="match status" value="1"/>
</dbReference>
<evidence type="ECO:0000259" key="1">
    <source>
        <dbReference type="Pfam" id="PF17775"/>
    </source>
</evidence>
<name>A0A2K8L8W2_9PROT</name>
<protein>
    <submittedName>
        <fullName evidence="2">SEC-C motif-containing protein</fullName>
    </submittedName>
</protein>
<evidence type="ECO:0000313" key="2">
    <source>
        <dbReference type="EMBL" id="ATX82699.1"/>
    </source>
</evidence>
<gene>
    <name evidence="2" type="ORF">Ga0123462_1856</name>
</gene>
<dbReference type="InterPro" id="IPR032710">
    <property type="entry name" value="NTF2-like_dom_sf"/>
</dbReference>
<dbReference type="PANTHER" id="PTHR33747:SF1">
    <property type="entry name" value="ADENYLATE CYCLASE-ASSOCIATED CAP C-TERMINAL DOMAIN-CONTAINING PROTEIN"/>
    <property type="match status" value="1"/>
</dbReference>
<dbReference type="Pfam" id="PF02810">
    <property type="entry name" value="SEC-C"/>
    <property type="match status" value="1"/>
</dbReference>
<sequence length="110" mass="12341">MRSRYSAYVLGCWDYLHKSWHPRTRPSRVSPTSTDWLGLTIVKASDNSVEFIAGFREGGKIKVLHETSRFAQADGHWRYLDGSYSVSEVGRNAPCPCGSGLKSKRCCGKQ</sequence>
<accession>A0A2K8L8W2</accession>
<dbReference type="EMBL" id="CP018800">
    <property type="protein sequence ID" value="ATX82699.1"/>
    <property type="molecule type" value="Genomic_DNA"/>
</dbReference>